<accession>A0ABR1Q4I4</accession>
<dbReference type="SUPFAM" id="SSF52540">
    <property type="entry name" value="P-loop containing nucleoside triphosphate hydrolases"/>
    <property type="match status" value="1"/>
</dbReference>
<reference evidence="3 4" key="1">
    <citation type="submission" date="2023-01" db="EMBL/GenBank/DDBJ databases">
        <title>Analysis of 21 Apiospora genomes using comparative genomics revels a genus with tremendous synthesis potential of carbohydrate active enzymes and secondary metabolites.</title>
        <authorList>
            <person name="Sorensen T."/>
        </authorList>
    </citation>
    <scope>NUCLEOTIDE SEQUENCE [LARGE SCALE GENOMIC DNA]</scope>
    <source>
        <strain evidence="3 4">CBS 24483</strain>
    </source>
</reference>
<dbReference type="Pfam" id="PF13521">
    <property type="entry name" value="AAA_28"/>
    <property type="match status" value="1"/>
</dbReference>
<evidence type="ECO:0000313" key="3">
    <source>
        <dbReference type="EMBL" id="KAK7946902.1"/>
    </source>
</evidence>
<protein>
    <recommendedName>
        <fullName evidence="2">NadR/Ttd14 AAA domain-containing protein</fullName>
    </recommendedName>
</protein>
<dbReference type="GeneID" id="92080507"/>
<dbReference type="InterPro" id="IPR038727">
    <property type="entry name" value="NadR/Ttd14_AAA_dom"/>
</dbReference>
<organism evidence="3 4">
    <name type="scientific">Apiospora aurea</name>
    <dbReference type="NCBI Taxonomy" id="335848"/>
    <lineage>
        <taxon>Eukaryota</taxon>
        <taxon>Fungi</taxon>
        <taxon>Dikarya</taxon>
        <taxon>Ascomycota</taxon>
        <taxon>Pezizomycotina</taxon>
        <taxon>Sordariomycetes</taxon>
        <taxon>Xylariomycetidae</taxon>
        <taxon>Amphisphaeriales</taxon>
        <taxon>Apiosporaceae</taxon>
        <taxon>Apiospora</taxon>
    </lineage>
</organism>
<gene>
    <name evidence="3" type="ORF">PG986_011223</name>
</gene>
<evidence type="ECO:0000256" key="1">
    <source>
        <dbReference type="SAM" id="MobiDB-lite"/>
    </source>
</evidence>
<dbReference type="RefSeq" id="XP_066696936.1">
    <property type="nucleotide sequence ID" value="XM_066847445.1"/>
</dbReference>
<dbReference type="Proteomes" id="UP001391051">
    <property type="component" value="Unassembled WGS sequence"/>
</dbReference>
<comment type="caution">
    <text evidence="3">The sequence shown here is derived from an EMBL/GenBank/DDBJ whole genome shotgun (WGS) entry which is preliminary data.</text>
</comment>
<proteinExistence type="predicted"/>
<evidence type="ECO:0000259" key="2">
    <source>
        <dbReference type="Pfam" id="PF13521"/>
    </source>
</evidence>
<dbReference type="Gene3D" id="3.40.50.300">
    <property type="entry name" value="P-loop containing nucleotide triphosphate hydrolases"/>
    <property type="match status" value="1"/>
</dbReference>
<feature type="domain" description="NadR/Ttd14 AAA" evidence="2">
    <location>
        <begin position="14"/>
        <end position="53"/>
    </location>
</feature>
<feature type="region of interest" description="Disordered" evidence="1">
    <location>
        <begin position="62"/>
        <end position="88"/>
    </location>
</feature>
<dbReference type="EMBL" id="JAQQWE010000007">
    <property type="protein sequence ID" value="KAK7946902.1"/>
    <property type="molecule type" value="Genomic_DNA"/>
</dbReference>
<evidence type="ECO:0000313" key="4">
    <source>
        <dbReference type="Proteomes" id="UP001391051"/>
    </source>
</evidence>
<dbReference type="InterPro" id="IPR027417">
    <property type="entry name" value="P-loop_NTPase"/>
</dbReference>
<sequence length="168" mass="18581">MKSLRRPQPPPQSIYIIGAQSTGKTTLVHALEAHFRQLPSPPTVIHEVARTVLLPSLIRDRRRGSTPHGWSRDRSALDPPSLAADARPHDPGSLVVLCEAGVDWLADDGRAAADAGEAAREWRRTHEVSCQVLKEARLRYVVLPRSVGSPGEGMAFVLRSWRNYTPEK</sequence>
<keyword evidence="4" id="KW-1185">Reference proteome</keyword>
<name>A0ABR1Q4I4_9PEZI</name>